<protein>
    <submittedName>
        <fullName evidence="11">Uncharacterized protein</fullName>
    </submittedName>
</protein>
<evidence type="ECO:0000256" key="5">
    <source>
        <dbReference type="ARBA" id="ARBA00022968"/>
    </source>
</evidence>
<keyword evidence="8" id="KW-0472">Membrane</keyword>
<evidence type="ECO:0000256" key="7">
    <source>
        <dbReference type="ARBA" id="ARBA00023034"/>
    </source>
</evidence>
<dbReference type="InParanoid" id="C3YAW7"/>
<keyword evidence="7" id="KW-0333">Golgi apparatus</keyword>
<dbReference type="PANTHER" id="PTHR14647:SF87">
    <property type="entry name" value="PUTATIVE-RELATED"/>
    <property type="match status" value="1"/>
</dbReference>
<keyword evidence="9" id="KW-0325">Glycoprotein</keyword>
<comment type="subcellular location">
    <subcellularLocation>
        <location evidence="1">Golgi apparatus membrane</location>
        <topology evidence="1">Single-pass type II membrane protein</topology>
    </subcellularLocation>
</comment>
<dbReference type="GO" id="GO:0001733">
    <property type="term" value="F:galactosylceramide sulfotransferase activity"/>
    <property type="evidence" value="ECO:0007669"/>
    <property type="project" value="InterPro"/>
</dbReference>
<dbReference type="EMBL" id="GG666495">
    <property type="protein sequence ID" value="EEN62568.1"/>
    <property type="molecule type" value="Genomic_DNA"/>
</dbReference>
<evidence type="ECO:0000256" key="8">
    <source>
        <dbReference type="ARBA" id="ARBA00023136"/>
    </source>
</evidence>
<evidence type="ECO:0000256" key="6">
    <source>
        <dbReference type="ARBA" id="ARBA00022989"/>
    </source>
</evidence>
<evidence type="ECO:0000256" key="10">
    <source>
        <dbReference type="SAM" id="MobiDB-lite"/>
    </source>
</evidence>
<evidence type="ECO:0000256" key="4">
    <source>
        <dbReference type="ARBA" id="ARBA00022692"/>
    </source>
</evidence>
<proteinExistence type="inferred from homology"/>
<evidence type="ECO:0000256" key="3">
    <source>
        <dbReference type="ARBA" id="ARBA00022679"/>
    </source>
</evidence>
<dbReference type="eggNOG" id="ENOG502S68I">
    <property type="taxonomic scope" value="Eukaryota"/>
</dbReference>
<dbReference type="SUPFAM" id="SSF52540">
    <property type="entry name" value="P-loop containing nucleoside triphosphate hydrolases"/>
    <property type="match status" value="1"/>
</dbReference>
<keyword evidence="4" id="KW-0812">Transmembrane</keyword>
<dbReference type="GO" id="GO:0000139">
    <property type="term" value="C:Golgi membrane"/>
    <property type="evidence" value="ECO:0007669"/>
    <property type="project" value="UniProtKB-SubCell"/>
</dbReference>
<sequence>MEEHLDFNSEIPETHNESKLPRTDNSTCQPHLNLAFLKVHKCGSSLLSHMFLRFGYEHDLITALPRIKGAALIGHLGKIRDSDYKRPPGGKRWNIFAHHAIYNRTRFQQLMAPNTRYVTILREPIQRLQSAFKYFDLGSKFPGLQEKTPKGTPDVATYLKAPAYWDPTFKVPKTLKKVEHYCVRNCMARDLGLQERNYENHTAVQEFVQGIENDFSTVLILEHLAESLVLLKRRMCWTLYSILYTMGVHTRRQRYKRHIPITNAMRQAFYKHNYADAMLYTRFNDSFHKQISQEGDDFYGEVKHFMRVNTAVSRYCKSNKRKTKGNMTVEQSRWNEAFTVDVTLCRLYGKKRPYFDMLLRRAYNHKSV</sequence>
<dbReference type="AlphaFoldDB" id="C3YAW7"/>
<keyword evidence="5" id="KW-0735">Signal-anchor</keyword>
<reference evidence="11" key="1">
    <citation type="journal article" date="2008" name="Nature">
        <title>The amphioxus genome and the evolution of the chordate karyotype.</title>
        <authorList>
            <consortium name="US DOE Joint Genome Institute (JGI-PGF)"/>
            <person name="Putnam N.H."/>
            <person name="Butts T."/>
            <person name="Ferrier D.E.K."/>
            <person name="Furlong R.F."/>
            <person name="Hellsten U."/>
            <person name="Kawashima T."/>
            <person name="Robinson-Rechavi M."/>
            <person name="Shoguchi E."/>
            <person name="Terry A."/>
            <person name="Yu J.-K."/>
            <person name="Benito-Gutierrez E.L."/>
            <person name="Dubchak I."/>
            <person name="Garcia-Fernandez J."/>
            <person name="Gibson-Brown J.J."/>
            <person name="Grigoriev I.V."/>
            <person name="Horton A.C."/>
            <person name="de Jong P.J."/>
            <person name="Jurka J."/>
            <person name="Kapitonov V.V."/>
            <person name="Kohara Y."/>
            <person name="Kuroki Y."/>
            <person name="Lindquist E."/>
            <person name="Lucas S."/>
            <person name="Osoegawa K."/>
            <person name="Pennacchio L.A."/>
            <person name="Salamov A.A."/>
            <person name="Satou Y."/>
            <person name="Sauka-Spengler T."/>
            <person name="Schmutz J."/>
            <person name="Shin-I T."/>
            <person name="Toyoda A."/>
            <person name="Bronner-Fraser M."/>
            <person name="Fujiyama A."/>
            <person name="Holland L.Z."/>
            <person name="Holland P.W.H."/>
            <person name="Satoh N."/>
            <person name="Rokhsar D.S."/>
        </authorList>
    </citation>
    <scope>NUCLEOTIDE SEQUENCE [LARGE SCALE GENOMIC DNA]</scope>
    <source>
        <strain evidence="11">S238N-H82</strain>
        <tissue evidence="11">Testes</tissue>
    </source>
</reference>
<organism>
    <name type="scientific">Branchiostoma floridae</name>
    <name type="common">Florida lancelet</name>
    <name type="synonym">Amphioxus</name>
    <dbReference type="NCBI Taxonomy" id="7739"/>
    <lineage>
        <taxon>Eukaryota</taxon>
        <taxon>Metazoa</taxon>
        <taxon>Chordata</taxon>
        <taxon>Cephalochordata</taxon>
        <taxon>Leptocardii</taxon>
        <taxon>Amphioxiformes</taxon>
        <taxon>Branchiostomatidae</taxon>
        <taxon>Branchiostoma</taxon>
    </lineage>
</organism>
<feature type="region of interest" description="Disordered" evidence="10">
    <location>
        <begin position="1"/>
        <end position="24"/>
    </location>
</feature>
<accession>C3YAW7</accession>
<dbReference type="InterPro" id="IPR009729">
    <property type="entry name" value="Gal-3-0_sulfotransfrase"/>
</dbReference>
<evidence type="ECO:0000256" key="9">
    <source>
        <dbReference type="ARBA" id="ARBA00023180"/>
    </source>
</evidence>
<dbReference type="Gene3D" id="3.40.50.300">
    <property type="entry name" value="P-loop containing nucleotide triphosphate hydrolases"/>
    <property type="match status" value="1"/>
</dbReference>
<gene>
    <name evidence="11" type="ORF">BRAFLDRAFT_108201</name>
</gene>
<evidence type="ECO:0000256" key="1">
    <source>
        <dbReference type="ARBA" id="ARBA00004323"/>
    </source>
</evidence>
<name>C3YAW7_BRAFL</name>
<dbReference type="PANTHER" id="PTHR14647">
    <property type="entry name" value="GALACTOSE-3-O-SULFOTRANSFERASE"/>
    <property type="match status" value="1"/>
</dbReference>
<feature type="compositionally biased region" description="Basic and acidic residues" evidence="10">
    <location>
        <begin position="1"/>
        <end position="22"/>
    </location>
</feature>
<keyword evidence="6" id="KW-1133">Transmembrane helix</keyword>
<evidence type="ECO:0000256" key="2">
    <source>
        <dbReference type="ARBA" id="ARBA00008124"/>
    </source>
</evidence>
<comment type="similarity">
    <text evidence="2">Belongs to the galactose-3-O-sulfotransferase family.</text>
</comment>
<dbReference type="Pfam" id="PF06990">
    <property type="entry name" value="Gal-3-0_sulfotr"/>
    <property type="match status" value="1"/>
</dbReference>
<evidence type="ECO:0000313" key="11">
    <source>
        <dbReference type="EMBL" id="EEN62568.1"/>
    </source>
</evidence>
<dbReference type="GO" id="GO:0009247">
    <property type="term" value="P:glycolipid biosynthetic process"/>
    <property type="evidence" value="ECO:0007669"/>
    <property type="project" value="InterPro"/>
</dbReference>
<keyword evidence="3" id="KW-0808">Transferase</keyword>
<dbReference type="InterPro" id="IPR027417">
    <property type="entry name" value="P-loop_NTPase"/>
</dbReference>